<keyword evidence="4 10" id="KW-0479">Metal-binding</keyword>
<dbReference type="STRING" id="1166073.SAMN05192530_101507"/>
<feature type="binding site" evidence="10">
    <location>
        <position position="235"/>
    </location>
    <ligand>
        <name>Zn(2+)</name>
        <dbReference type="ChEBI" id="CHEBI:29105"/>
    </ligand>
</feature>
<gene>
    <name evidence="10" type="primary">cysS</name>
    <name evidence="13" type="ORF">SAMN05192530_101507</name>
</gene>
<dbReference type="GO" id="GO:0006423">
    <property type="term" value="P:cysteinyl-tRNA aminoacylation"/>
    <property type="evidence" value="ECO:0007669"/>
    <property type="project" value="UniProtKB-UniRule"/>
</dbReference>
<evidence type="ECO:0000259" key="12">
    <source>
        <dbReference type="Pfam" id="PF01406"/>
    </source>
</evidence>
<feature type="short sequence motif" description="'HIGH' region" evidence="10">
    <location>
        <begin position="42"/>
        <end position="52"/>
    </location>
</feature>
<dbReference type="GO" id="GO:0005524">
    <property type="term" value="F:ATP binding"/>
    <property type="evidence" value="ECO:0007669"/>
    <property type="project" value="UniProtKB-UniRule"/>
</dbReference>
<protein>
    <recommendedName>
        <fullName evidence="10">Cysteine--tRNA ligase</fullName>
        <ecNumber evidence="10">6.1.1.16</ecNumber>
    </recommendedName>
    <alternativeName>
        <fullName evidence="10">Cysteinyl-tRNA synthetase</fullName>
        <shortName evidence="10">CysRS</shortName>
    </alternativeName>
</protein>
<dbReference type="GO" id="GO:0005829">
    <property type="term" value="C:cytosol"/>
    <property type="evidence" value="ECO:0007669"/>
    <property type="project" value="TreeGrafter"/>
</dbReference>
<evidence type="ECO:0000256" key="4">
    <source>
        <dbReference type="ARBA" id="ARBA00022723"/>
    </source>
</evidence>
<comment type="subunit">
    <text evidence="2 10">Monomer.</text>
</comment>
<dbReference type="InterPro" id="IPR014729">
    <property type="entry name" value="Rossmann-like_a/b/a_fold"/>
</dbReference>
<feature type="binding site" evidence="10">
    <location>
        <position position="40"/>
    </location>
    <ligand>
        <name>Zn(2+)</name>
        <dbReference type="ChEBI" id="CHEBI:29105"/>
    </ligand>
</feature>
<evidence type="ECO:0000256" key="1">
    <source>
        <dbReference type="ARBA" id="ARBA00005594"/>
    </source>
</evidence>
<evidence type="ECO:0000256" key="7">
    <source>
        <dbReference type="ARBA" id="ARBA00022840"/>
    </source>
</evidence>
<feature type="coiled-coil region" evidence="11">
    <location>
        <begin position="336"/>
        <end position="363"/>
    </location>
</feature>
<feature type="domain" description="tRNA synthetases class I catalytic" evidence="12">
    <location>
        <begin position="33"/>
        <end position="347"/>
    </location>
</feature>
<evidence type="ECO:0000256" key="3">
    <source>
        <dbReference type="ARBA" id="ARBA00022598"/>
    </source>
</evidence>
<dbReference type="SUPFAM" id="SSF52374">
    <property type="entry name" value="Nucleotidylyl transferase"/>
    <property type="match status" value="1"/>
</dbReference>
<dbReference type="PRINTS" id="PR00983">
    <property type="entry name" value="TRNASYNTHCYS"/>
</dbReference>
<dbReference type="OrthoDB" id="9815130at2"/>
<dbReference type="PANTHER" id="PTHR10890">
    <property type="entry name" value="CYSTEINYL-TRNA SYNTHETASE"/>
    <property type="match status" value="1"/>
</dbReference>
<dbReference type="Gene3D" id="1.20.120.1910">
    <property type="entry name" value="Cysteine-tRNA ligase, C-terminal anti-codon recognition domain"/>
    <property type="match status" value="1"/>
</dbReference>
<keyword evidence="3 10" id="KW-0436">Ligase</keyword>
<proteinExistence type="inferred from homology"/>
<evidence type="ECO:0000256" key="5">
    <source>
        <dbReference type="ARBA" id="ARBA00022741"/>
    </source>
</evidence>
<evidence type="ECO:0000256" key="8">
    <source>
        <dbReference type="ARBA" id="ARBA00022917"/>
    </source>
</evidence>
<dbReference type="CDD" id="cd00672">
    <property type="entry name" value="CysRS_core"/>
    <property type="match status" value="1"/>
</dbReference>
<feature type="short sequence motif" description="'KMSKS' region" evidence="10">
    <location>
        <begin position="293"/>
        <end position="297"/>
    </location>
</feature>
<evidence type="ECO:0000256" key="11">
    <source>
        <dbReference type="SAM" id="Coils"/>
    </source>
</evidence>
<feature type="binding site" evidence="10">
    <location>
        <position position="264"/>
    </location>
    <ligand>
        <name>Zn(2+)</name>
        <dbReference type="ChEBI" id="CHEBI:29105"/>
    </ligand>
</feature>
<keyword evidence="10" id="KW-0963">Cytoplasm</keyword>
<evidence type="ECO:0000313" key="14">
    <source>
        <dbReference type="Proteomes" id="UP000198793"/>
    </source>
</evidence>
<dbReference type="InterPro" id="IPR009080">
    <property type="entry name" value="tRNAsynth_Ia_anticodon-bd"/>
</dbReference>
<keyword evidence="9 10" id="KW-0030">Aminoacyl-tRNA synthetase</keyword>
<keyword evidence="8 10" id="KW-0648">Protein biosynthesis</keyword>
<evidence type="ECO:0000256" key="10">
    <source>
        <dbReference type="HAMAP-Rule" id="MF_00041"/>
    </source>
</evidence>
<comment type="cofactor">
    <cofactor evidence="10">
        <name>Zn(2+)</name>
        <dbReference type="ChEBI" id="CHEBI:29105"/>
    </cofactor>
    <text evidence="10">Binds 1 zinc ion per subunit.</text>
</comment>
<dbReference type="GO" id="GO:0008270">
    <property type="term" value="F:zinc ion binding"/>
    <property type="evidence" value="ECO:0007669"/>
    <property type="project" value="UniProtKB-UniRule"/>
</dbReference>
<dbReference type="Proteomes" id="UP000198793">
    <property type="component" value="Unassembled WGS sequence"/>
</dbReference>
<dbReference type="NCBIfam" id="TIGR00435">
    <property type="entry name" value="cysS"/>
    <property type="match status" value="1"/>
</dbReference>
<dbReference type="AlphaFoldDB" id="A0A1H0CXZ7"/>
<dbReference type="EC" id="6.1.1.16" evidence="10"/>
<dbReference type="Pfam" id="PF01406">
    <property type="entry name" value="tRNA-synt_1e"/>
    <property type="match status" value="1"/>
</dbReference>
<keyword evidence="11" id="KW-0175">Coiled coil</keyword>
<keyword evidence="14" id="KW-1185">Reference proteome</keyword>
<dbReference type="HAMAP" id="MF_00041">
    <property type="entry name" value="Cys_tRNA_synth"/>
    <property type="match status" value="1"/>
</dbReference>
<feature type="binding site" evidence="10">
    <location>
        <position position="296"/>
    </location>
    <ligand>
        <name>ATP</name>
        <dbReference type="ChEBI" id="CHEBI:30616"/>
    </ligand>
</feature>
<dbReference type="Gene3D" id="3.40.50.620">
    <property type="entry name" value="HUPs"/>
    <property type="match status" value="1"/>
</dbReference>
<dbReference type="GO" id="GO:0004817">
    <property type="term" value="F:cysteine-tRNA ligase activity"/>
    <property type="evidence" value="ECO:0007669"/>
    <property type="project" value="UniProtKB-UniRule"/>
</dbReference>
<dbReference type="InterPro" id="IPR032678">
    <property type="entry name" value="tRNA-synt_1_cat_dom"/>
</dbReference>
<comment type="catalytic activity">
    <reaction evidence="10">
        <text>tRNA(Cys) + L-cysteine + ATP = L-cysteinyl-tRNA(Cys) + AMP + diphosphate</text>
        <dbReference type="Rhea" id="RHEA:17773"/>
        <dbReference type="Rhea" id="RHEA-COMP:9661"/>
        <dbReference type="Rhea" id="RHEA-COMP:9679"/>
        <dbReference type="ChEBI" id="CHEBI:30616"/>
        <dbReference type="ChEBI" id="CHEBI:33019"/>
        <dbReference type="ChEBI" id="CHEBI:35235"/>
        <dbReference type="ChEBI" id="CHEBI:78442"/>
        <dbReference type="ChEBI" id="CHEBI:78517"/>
        <dbReference type="ChEBI" id="CHEBI:456215"/>
        <dbReference type="EC" id="6.1.1.16"/>
    </reaction>
</comment>
<keyword evidence="5 10" id="KW-0547">Nucleotide-binding</keyword>
<dbReference type="SUPFAM" id="SSF47323">
    <property type="entry name" value="Anticodon-binding domain of a subclass of class I aminoacyl-tRNA synthetases"/>
    <property type="match status" value="1"/>
</dbReference>
<organism evidence="13 14">
    <name type="scientific">Aureimonas jatrophae</name>
    <dbReference type="NCBI Taxonomy" id="1166073"/>
    <lineage>
        <taxon>Bacteria</taxon>
        <taxon>Pseudomonadati</taxon>
        <taxon>Pseudomonadota</taxon>
        <taxon>Alphaproteobacteria</taxon>
        <taxon>Hyphomicrobiales</taxon>
        <taxon>Aurantimonadaceae</taxon>
        <taxon>Aureimonas</taxon>
    </lineage>
</organism>
<evidence type="ECO:0000256" key="9">
    <source>
        <dbReference type="ARBA" id="ARBA00023146"/>
    </source>
</evidence>
<feature type="binding site" evidence="10">
    <location>
        <position position="260"/>
    </location>
    <ligand>
        <name>Zn(2+)</name>
        <dbReference type="ChEBI" id="CHEBI:29105"/>
    </ligand>
</feature>
<dbReference type="EMBL" id="FNIT01000001">
    <property type="protein sequence ID" value="SDN62686.1"/>
    <property type="molecule type" value="Genomic_DNA"/>
</dbReference>
<comment type="subcellular location">
    <subcellularLocation>
        <location evidence="10">Cytoplasm</location>
    </subcellularLocation>
</comment>
<keyword evidence="6 10" id="KW-0862">Zinc</keyword>
<evidence type="ECO:0000313" key="13">
    <source>
        <dbReference type="EMBL" id="SDN62686.1"/>
    </source>
</evidence>
<dbReference type="InterPro" id="IPR015803">
    <property type="entry name" value="Cys-tRNA-ligase"/>
</dbReference>
<evidence type="ECO:0000256" key="2">
    <source>
        <dbReference type="ARBA" id="ARBA00011245"/>
    </source>
</evidence>
<accession>A0A1H0CXZ7</accession>
<evidence type="ECO:0000256" key="6">
    <source>
        <dbReference type="ARBA" id="ARBA00022833"/>
    </source>
</evidence>
<keyword evidence="7 10" id="KW-0067">ATP-binding</keyword>
<dbReference type="PANTHER" id="PTHR10890:SF3">
    <property type="entry name" value="CYSTEINE--TRNA LIGASE, CYTOPLASMIC"/>
    <property type="match status" value="1"/>
</dbReference>
<sequence>MDDGDRGLKLFNTMTRRKAALRPLDWRNGASDPKLRMYVCGPTVYDEAHIGNARPVIVFDVLFRLLRHLYGPAHVTYVRNITDVDDKINARAARDFPGLELNDAIRRVTERTADQFHRDVAALGCLAPSFEPRATEFVVPRGDGGPDMVSMIGSLIERGHAYEAAGEVLFSVRSMPDYGALSRRNLDDQQAGARVAVEAHKRDPADFVLWKLSDENEPGWPSPWGRGRPGWHIECSVMSEAYLGQTFDIHGGGLDLIFPHHENEIAQSRCAHGTHAMAEIWMHNGFLQVEGRKMSKSLGNFHTIREVLETDKVGGRSWPGEAVRLAMLKTHYREPIDFTAARLEEAVRELDRWERMAEGATSDAVIDDQFLDCLRDDLSVSGAIARTHELFDAGQAASALTGLRLIGIDPVRQAAIGADVERRIAARLDLLRARDFAAADQIRDELAAEGVLLKDGKDPATGERVTTWELRR</sequence>
<dbReference type="InterPro" id="IPR024909">
    <property type="entry name" value="Cys-tRNA/MSH_ligase"/>
</dbReference>
<comment type="similarity">
    <text evidence="1 10">Belongs to the class-I aminoacyl-tRNA synthetase family.</text>
</comment>
<dbReference type="RefSeq" id="WP_090668347.1">
    <property type="nucleotide sequence ID" value="NZ_FNIT01000001.1"/>
</dbReference>
<name>A0A1H0CXZ7_9HYPH</name>
<reference evidence="13 14" key="1">
    <citation type="submission" date="2016-10" db="EMBL/GenBank/DDBJ databases">
        <authorList>
            <person name="de Groot N.N."/>
        </authorList>
    </citation>
    <scope>NUCLEOTIDE SEQUENCE [LARGE SCALE GENOMIC DNA]</scope>
    <source>
        <strain evidence="14">L7-484,KACC 16230,DSM 25025</strain>
    </source>
</reference>